<evidence type="ECO:0000313" key="4">
    <source>
        <dbReference type="Proteomes" id="UP000199608"/>
    </source>
</evidence>
<evidence type="ECO:0000259" key="2">
    <source>
        <dbReference type="Pfam" id="PF00582"/>
    </source>
</evidence>
<dbReference type="PANTHER" id="PTHR46268">
    <property type="entry name" value="STRESS RESPONSE PROTEIN NHAX"/>
    <property type="match status" value="1"/>
</dbReference>
<keyword evidence="4" id="KW-1185">Reference proteome</keyword>
<reference evidence="4" key="1">
    <citation type="submission" date="2016-10" db="EMBL/GenBank/DDBJ databases">
        <authorList>
            <person name="Varghese N."/>
            <person name="Submissions S."/>
        </authorList>
    </citation>
    <scope>NUCLEOTIDE SEQUENCE [LARGE SCALE GENOMIC DNA]</scope>
    <source>
        <strain evidence="4">DSM 3384</strain>
    </source>
</reference>
<feature type="domain" description="UspA" evidence="2">
    <location>
        <begin position="1"/>
        <end position="140"/>
    </location>
</feature>
<dbReference type="CDD" id="cd00293">
    <property type="entry name" value="USP-like"/>
    <property type="match status" value="2"/>
</dbReference>
<dbReference type="InterPro" id="IPR006015">
    <property type="entry name" value="Universal_stress_UspA"/>
</dbReference>
<gene>
    <name evidence="3" type="ORF">SAMN04487931_11556</name>
</gene>
<dbReference type="Proteomes" id="UP000199608">
    <property type="component" value="Unassembled WGS sequence"/>
</dbReference>
<dbReference type="EMBL" id="FNLL01000015">
    <property type="protein sequence ID" value="SDU59752.1"/>
    <property type="molecule type" value="Genomic_DNA"/>
</dbReference>
<dbReference type="Gene3D" id="3.40.50.620">
    <property type="entry name" value="HUPs"/>
    <property type="match status" value="2"/>
</dbReference>
<organism evidence="3 4">
    <name type="scientific">Desulfobacula phenolica</name>
    <dbReference type="NCBI Taxonomy" id="90732"/>
    <lineage>
        <taxon>Bacteria</taxon>
        <taxon>Pseudomonadati</taxon>
        <taxon>Thermodesulfobacteriota</taxon>
        <taxon>Desulfobacteria</taxon>
        <taxon>Desulfobacterales</taxon>
        <taxon>Desulfobacteraceae</taxon>
        <taxon>Desulfobacula</taxon>
    </lineage>
</organism>
<accession>A0A1H2JTS4</accession>
<evidence type="ECO:0000256" key="1">
    <source>
        <dbReference type="ARBA" id="ARBA00008791"/>
    </source>
</evidence>
<evidence type="ECO:0000313" key="3">
    <source>
        <dbReference type="EMBL" id="SDU59752.1"/>
    </source>
</evidence>
<sequence length="330" mass="37472">MFKHILVATDRVTRADAPVLTALDLAGQYHAKLTVLHVLEPGFTSNTEQVSPDYTEAIKTKLHKTYESDVTYSHIVRFTIRTGCPWKEILNEAHNPDTDLIILGPHSKQTEKKEAVRKNKKIGNTARKILTRKNCPMMIINKPIAKEKLKFQKIIVGIDFSISCECALCLSVKLSRDFNSILYPFFMIPIPPYPKYNGVHYKTDMDALTKKLEEFCDVYLDGTEHEYKIWGGALPHQEVLKCAEKTDADLIILGSHTKNDTGKNYAGKWYAGSVVERVSFRADCPVLVLNDSKALEKWHDIQIPDQNRETATDRSINLFHLKKRKGPSAC</sequence>
<dbReference type="SUPFAM" id="SSF52402">
    <property type="entry name" value="Adenine nucleotide alpha hydrolases-like"/>
    <property type="match status" value="2"/>
</dbReference>
<dbReference type="RefSeq" id="WP_092237794.1">
    <property type="nucleotide sequence ID" value="NZ_FNLL01000015.1"/>
</dbReference>
<dbReference type="InterPro" id="IPR006016">
    <property type="entry name" value="UspA"/>
</dbReference>
<dbReference type="InterPro" id="IPR014729">
    <property type="entry name" value="Rossmann-like_a/b/a_fold"/>
</dbReference>
<proteinExistence type="inferred from homology"/>
<feature type="domain" description="UspA" evidence="2">
    <location>
        <begin position="151"/>
        <end position="289"/>
    </location>
</feature>
<comment type="similarity">
    <text evidence="1">Belongs to the universal stress protein A family.</text>
</comment>
<dbReference type="PANTHER" id="PTHR46268:SF6">
    <property type="entry name" value="UNIVERSAL STRESS PROTEIN UP12"/>
    <property type="match status" value="1"/>
</dbReference>
<dbReference type="Pfam" id="PF00582">
    <property type="entry name" value="Usp"/>
    <property type="match status" value="2"/>
</dbReference>
<dbReference type="PRINTS" id="PR01438">
    <property type="entry name" value="UNVRSLSTRESS"/>
</dbReference>
<protein>
    <submittedName>
        <fullName evidence="3">Nucleotide-binding universal stress protein, UspA family</fullName>
    </submittedName>
</protein>
<dbReference type="AlphaFoldDB" id="A0A1H2JTS4"/>
<name>A0A1H2JTS4_9BACT</name>